<sequence>MPNPTLFIYTINLQEAQASSAIENIITTQDELFKASIADRKNDNPATKK</sequence>
<organism evidence="2 3">
    <name type="scientific">Flavobacterium soyae</name>
    <dbReference type="NCBI Taxonomy" id="2903098"/>
    <lineage>
        <taxon>Bacteria</taxon>
        <taxon>Pseudomonadati</taxon>
        <taxon>Bacteroidota</taxon>
        <taxon>Flavobacteriia</taxon>
        <taxon>Flavobacteriales</taxon>
        <taxon>Flavobacteriaceae</taxon>
        <taxon>Flavobacterium</taxon>
    </lineage>
</organism>
<reference evidence="2 3" key="1">
    <citation type="submission" date="2024-03" db="EMBL/GenBank/DDBJ databases">
        <title>Flavobacterium soyae.</title>
        <authorList>
            <person name="Zheng W."/>
        </authorList>
    </citation>
    <scope>NUCLEOTIDE SEQUENCE [LARGE SCALE GENOMIC DNA]</scope>
    <source>
        <strain evidence="2 3">55</strain>
    </source>
</reference>
<evidence type="ECO:0000313" key="3">
    <source>
        <dbReference type="Proteomes" id="UP001623852"/>
    </source>
</evidence>
<evidence type="ECO:0000259" key="1">
    <source>
        <dbReference type="Pfam" id="PF13784"/>
    </source>
</evidence>
<gene>
    <name evidence="2" type="ORF">AABD74_10820</name>
</gene>
<dbReference type="InterPro" id="IPR025758">
    <property type="entry name" value="Fic/DOC_N"/>
</dbReference>
<dbReference type="EMBL" id="CP150845">
    <property type="protein sequence ID" value="WYZ21935.1"/>
    <property type="molecule type" value="Genomic_DNA"/>
</dbReference>
<dbReference type="RefSeq" id="WP_406845535.1">
    <property type="nucleotide sequence ID" value="NZ_CP150845.1"/>
</dbReference>
<proteinExistence type="predicted"/>
<name>A0ABZ2UKC8_9FLAO</name>
<dbReference type="Proteomes" id="UP001623852">
    <property type="component" value="Chromosome"/>
</dbReference>
<accession>A0ABZ2UKC8</accession>
<feature type="domain" description="Fic/DOC N-terminal" evidence="1">
    <location>
        <begin position="1"/>
        <end position="47"/>
    </location>
</feature>
<dbReference type="Pfam" id="PF13784">
    <property type="entry name" value="Fic_N"/>
    <property type="match status" value="1"/>
</dbReference>
<keyword evidence="3" id="KW-1185">Reference proteome</keyword>
<protein>
    <submittedName>
        <fullName evidence="2">Fic/DOC family N-terminal domain-containing protein</fullName>
    </submittedName>
</protein>
<evidence type="ECO:0000313" key="2">
    <source>
        <dbReference type="EMBL" id="WYZ21935.1"/>
    </source>
</evidence>